<gene>
    <name evidence="4" type="ORF">HYPBUDRAFT_236513</name>
</gene>
<dbReference type="PANTHER" id="PTHR10194">
    <property type="entry name" value="RAS GTPASE-ACTIVATING PROTEINS"/>
    <property type="match status" value="1"/>
</dbReference>
<feature type="region of interest" description="Disordered" evidence="2">
    <location>
        <begin position="1286"/>
        <end position="1306"/>
    </location>
</feature>
<reference evidence="5" key="1">
    <citation type="submission" date="2016-05" db="EMBL/GenBank/DDBJ databases">
        <title>Comparative genomics of biotechnologically important yeasts.</title>
        <authorList>
            <consortium name="DOE Joint Genome Institute"/>
            <person name="Riley R."/>
            <person name="Haridas S."/>
            <person name="Wolfe K.H."/>
            <person name="Lopes M.R."/>
            <person name="Hittinger C.T."/>
            <person name="Goker M."/>
            <person name="Salamov A."/>
            <person name="Wisecaver J."/>
            <person name="Long T.M."/>
            <person name="Aerts A.L."/>
            <person name="Barry K."/>
            <person name="Choi C."/>
            <person name="Clum A."/>
            <person name="Coughlan A.Y."/>
            <person name="Deshpande S."/>
            <person name="Douglass A.P."/>
            <person name="Hanson S.J."/>
            <person name="Klenk H.-P."/>
            <person name="Labutti K."/>
            <person name="Lapidus A."/>
            <person name="Lindquist E."/>
            <person name="Lipzen A."/>
            <person name="Meier-Kolthoff J.P."/>
            <person name="Ohm R.A."/>
            <person name="Otillar R.P."/>
            <person name="Pangilinan J."/>
            <person name="Peng Y."/>
            <person name="Rokas A."/>
            <person name="Rosa C.A."/>
            <person name="Scheuner C."/>
            <person name="Sibirny A.A."/>
            <person name="Slot J.C."/>
            <person name="Stielow J.B."/>
            <person name="Sun H."/>
            <person name="Kurtzman C.P."/>
            <person name="Blackwell M."/>
            <person name="Grigoriev I.V."/>
            <person name="Jeffries T.W."/>
        </authorList>
    </citation>
    <scope>NUCLEOTIDE SEQUENCE [LARGE SCALE GENOMIC DNA]</scope>
    <source>
        <strain evidence="5">NRRL Y-1933</strain>
    </source>
</reference>
<dbReference type="OrthoDB" id="28245at2759"/>
<evidence type="ECO:0000313" key="5">
    <source>
        <dbReference type="Proteomes" id="UP000095085"/>
    </source>
</evidence>
<sequence length="2829" mass="323756">MSTSTDSINQPTNLQAPSIPTNDNTSSILGSNSKSNYSAEFVESLTSRIQSLLPNRTNHTLAEVELNPQYLITKKLILKNCKKNIRGESNNNSTDSANLGAQLIVNENVEKSNIKSDLDDIEIVSNDSNESSKTEDIEFITNVFISLSHLLDSINNDDFDSSNEFDEKSLSSILLILRLLTDLIKHIWNQNQKIIKTVEVQDHSKTYQNDLSDDQTMKNNHSDSNSTASSSSDSKSDEYDTVNFGRSDINTLKFLIVKPPSSLDPNQIENILDILSSLLSSKYIRKIVSLIKRTPFEKYHIGDTTSSTNATSSINTSNTSTTEKIDPNHDLPSLTQSVNPNTATGQADLQSVSSDEINFYIDEIDNNLEMIFKFLASSNPIQFYQFLNIRVISYAKLGENIPLPILQKFVPLYKYVFFNDQIANSLVSDVYNALPFIKSNTWKQVLLTFFTDGIKDQHFARPGDYDSFVKPYSKLDVTLRNLFDYISTIFEDSPNSGVASSIQSLILILCVGDFLELDSKPNKLRIAFNKRLKYVTSILRDSNNCSNLECFESLINIFHMAAILPPELHAHPLYKFVLLHLDETYENLNKLVICFNSDEASILYDDLVVKFYIAAILIKPQTYLDVIETKFHENKDKIKEVRILVKLIKGLADLPITRNPFLQLMNRLSNHLKSMIFGAFKILYQNEQNLKLNNNEIFSGGSSSISIHSDKYSMDSDQKSRYFNQITNKKTSLDHYLNELNNQNSKIYPESNYINHQTDDLLAKTVTKNNNNNNTTSNASVAQQTLSSNGSSTYSSKQKLIYQTEEIMGDIFSIFITCPEKFFHDFSFYKDLDFINNKSSTIQTLTNLAHEIAGPIKFAVHAKSLNENSNLFDSACSLALTLVESDSMIIQQRKANKNDENNKLSDYDYLIYSNFLISNFIIEAVADSSLQFHLTDPKFKSCFLFLNRFLQSRDKFVGKVMSNQIIQSECSHSDCFAVCQGMEKVLLLVLCTHDIQFYSIAKTTMKWHIHELKYGNHLPHCFYENLRETFEKIIDDNSVFTGFVSLHKRFRNILRDAKPTKSLYHVWLVIYFRWLELLDNKFGVGDDSLVFRHFTGFLVSISGAFLKEEFAKDDSDVKYRAKNFVSEFLDKCISLLTSTDLVVRVVVKDALSNESHSAVYHLICTKLIQGGNEYLENKIITDESILYIEQCIVIITAMIMVDNDGAFVLVSLLPGVCEFFIRFIMLVPNPVDILRLKLRFCKLGSAIETDKFRVGLSGAFRLRNFYAKASADWLEQAVFYDEMNHGKDKEKDSNDSDSIISPSSSSLKSNRESEIAYLNIDLANDCSKALAMQLEDIVLEIPDGTKDKDIRKYKDLAFGNYFSLFYKILQKYAVSNLSPNLAKSKYKIGLITDNVLKCISNILQFDTDIGMQFVLPLGYHENKKIRSIFLVVFANMLKSRKIKEELEEFPDEIIERLSDLYDVFGATAEVASSSEHNLLASSLFGIFSYTKKLDKLFTVLLNDEINVVSRSTDIFRRNSTLTRLLSNFAKDYGLDYLSVTLQPFLEELIQNEISFEVEKANDPIQTELFMKYFTKLIDVIIGSTHLVPPSFEYICSEIYNSVKLKFKDAALVAVGSFIFLRFFCPAIISPETFFKLSGSSSKVKRSLMQLVKVVQNMANGSLALLKWPGLIHKSDELNELNRKIFVFLENVSTKKSINDDYPFQSIDTKPIAELRYLHKFLYTYFIYIKHQYVLTDPLVNISNLHERVENFRTLDRLLRVMGQPKALISLQISNSFRNFDPNGNVNHGPFNEFMAKMSTKNHEVPIDSPVVHNFIFQDGTPVAVINFGNLKYVNYDVDLLVFKLLEICSQIWDNNFYMVFDFTGFTYVKNLGEKYVTLLSTYAPSIFHKKCKRTYYFNIPRLEYISILKSMRKLRLENNDFPPKIYTYSQVDEPEIINSLGLDDQTTGISKDTRVVFKNVKLYDEEKGRFQKVTLKIGRQWLQVCSDFVEFSGPLFATSGFYPVEVLKLSDITKCETTNISGEVDEFTIYVNIGTGHKVTLKSSERPEILRFLYFTTSRLPKQQSLERNREGSDTEEAGTKYHWFARLHNIAFHGLLESDPEVRSCASYLFATLSKYFDFDFGISPDHAKNVCYPIDTTEFIVGVSDHLSKSLGPLTYRFLKAFFNNYEKLKPEHRLSAIMYISPWVGNVCDNIYLDTNDSGIEKVSEIIRQFCRITAAEGEHVTSMNELVWKKFFGESRLTKILIEEVIAFAVDNKKSGPEWASIISIIAPSVEVCGEVTSRLIQAVGNAKVTDSVIASQSKLLEILILVKICSSLFFNSYVYSHLYLADVFFVCTLFIDNPSLEFGSDLQNLVINTIQSFLHKPAVTPEEEKKISETINYFSSQRARMLFGVNRERSAVADASQIYNRAASFEILCDYLNEFISCVGSADDRFRWRSRWCSRAVDVVFQTKSMFQNRAVLVFGILSKNGISDSASTRLFKMMGKHDNISLEYITNLTVSVARIFEGVSSQSIYPPYMLLIYTCNAMMHFSALYQPNAECIANIYCKLMKQGPNYRESVFKARSTLEPLVSEFENTHDIFLTNDNFEFQIFHCLIQGLKVAHFRQTSMNCLKKVFETRLKEQRSDFEKDNITVLYLFFIYLFSSQDAFEKYLAELELSAYISHHSKKSKTPKIFTAFVSSDSEISKLCLVQAAYLFNEDNVDHAFKNKFLDFFSYLFKKKKQLSFLIYHITKPTFEQLLISSNSLDTVSNISELLTKIFNDSQYDPEISVQQEADLLFKNDLLNIREIKSFLPQSEYYNEQSVHDLIALKDMILRAAYSFVEGYRLED</sequence>
<dbReference type="GeneID" id="30997740"/>
<dbReference type="STRING" id="984485.A0A1E4RRF8"/>
<dbReference type="Gene3D" id="1.10.506.10">
    <property type="entry name" value="GTPase Activation - p120gap, domain 1"/>
    <property type="match status" value="1"/>
</dbReference>
<evidence type="ECO:0000256" key="1">
    <source>
        <dbReference type="ARBA" id="ARBA00022468"/>
    </source>
</evidence>
<keyword evidence="5" id="KW-1185">Reference proteome</keyword>
<dbReference type="PROSITE" id="PS50018">
    <property type="entry name" value="RAS_GTPASE_ACTIV_2"/>
    <property type="match status" value="1"/>
</dbReference>
<feature type="region of interest" description="Disordered" evidence="2">
    <location>
        <begin position="301"/>
        <end position="340"/>
    </location>
</feature>
<dbReference type="CDD" id="cd05392">
    <property type="entry name" value="RasGAP_Neurofibromin_like"/>
    <property type="match status" value="1"/>
</dbReference>
<name>A0A1E4RRF8_9ASCO</name>
<dbReference type="InterPro" id="IPR039360">
    <property type="entry name" value="Ras_GTPase"/>
</dbReference>
<feature type="compositionally biased region" description="Low complexity" evidence="2">
    <location>
        <begin position="222"/>
        <end position="233"/>
    </location>
</feature>
<protein>
    <recommendedName>
        <fullName evidence="3">Ras-GAP domain-containing protein</fullName>
    </recommendedName>
</protein>
<organism evidence="4 5">
    <name type="scientific">Hyphopichia burtonii NRRL Y-1933</name>
    <dbReference type="NCBI Taxonomy" id="984485"/>
    <lineage>
        <taxon>Eukaryota</taxon>
        <taxon>Fungi</taxon>
        <taxon>Dikarya</taxon>
        <taxon>Ascomycota</taxon>
        <taxon>Saccharomycotina</taxon>
        <taxon>Pichiomycetes</taxon>
        <taxon>Debaryomycetaceae</taxon>
        <taxon>Hyphopichia</taxon>
    </lineage>
</organism>
<feature type="domain" description="Ras-GAP" evidence="3">
    <location>
        <begin position="1475"/>
        <end position="1659"/>
    </location>
</feature>
<feature type="region of interest" description="Disordered" evidence="2">
    <location>
        <begin position="767"/>
        <end position="793"/>
    </location>
</feature>
<feature type="compositionally biased region" description="Low complexity" evidence="2">
    <location>
        <begin position="1296"/>
        <end position="1306"/>
    </location>
</feature>
<dbReference type="RefSeq" id="XP_020078904.1">
    <property type="nucleotide sequence ID" value="XM_020223191.1"/>
</dbReference>
<feature type="region of interest" description="Disordered" evidence="2">
    <location>
        <begin position="1"/>
        <end position="31"/>
    </location>
</feature>
<dbReference type="Gene3D" id="3.40.525.10">
    <property type="entry name" value="CRAL-TRIO lipid binding domain"/>
    <property type="match status" value="1"/>
</dbReference>
<dbReference type="GO" id="GO:0005096">
    <property type="term" value="F:GTPase activator activity"/>
    <property type="evidence" value="ECO:0007669"/>
    <property type="project" value="UniProtKB-KW"/>
</dbReference>
<keyword evidence="1" id="KW-0343">GTPase activation</keyword>
<accession>A0A1E4RRF8</accession>
<evidence type="ECO:0000313" key="4">
    <source>
        <dbReference type="EMBL" id="ODV69837.1"/>
    </source>
</evidence>
<dbReference type="Pfam" id="PF00616">
    <property type="entry name" value="RasGAP"/>
    <property type="match status" value="1"/>
</dbReference>
<dbReference type="InterPro" id="IPR008936">
    <property type="entry name" value="Rho_GTPase_activation_prot"/>
</dbReference>
<dbReference type="EMBL" id="KV454538">
    <property type="protein sequence ID" value="ODV69837.1"/>
    <property type="molecule type" value="Genomic_DNA"/>
</dbReference>
<dbReference type="SMART" id="SM00323">
    <property type="entry name" value="RasGAP"/>
    <property type="match status" value="1"/>
</dbReference>
<dbReference type="SUPFAM" id="SSF48350">
    <property type="entry name" value="GTPase activation domain, GAP"/>
    <property type="match status" value="1"/>
</dbReference>
<evidence type="ECO:0000259" key="3">
    <source>
        <dbReference type="PROSITE" id="PS50018"/>
    </source>
</evidence>
<dbReference type="InterPro" id="IPR036865">
    <property type="entry name" value="CRAL-TRIO_dom_sf"/>
</dbReference>
<dbReference type="InterPro" id="IPR001936">
    <property type="entry name" value="RasGAP_dom"/>
</dbReference>
<evidence type="ECO:0000256" key="2">
    <source>
        <dbReference type="SAM" id="MobiDB-lite"/>
    </source>
</evidence>
<proteinExistence type="predicted"/>
<feature type="region of interest" description="Disordered" evidence="2">
    <location>
        <begin position="209"/>
        <end position="239"/>
    </location>
</feature>
<dbReference type="PANTHER" id="PTHR10194:SF60">
    <property type="entry name" value="RAS GTPASE-ACTIVATING PROTEIN RASKOL"/>
    <property type="match status" value="1"/>
</dbReference>
<dbReference type="Proteomes" id="UP000095085">
    <property type="component" value="Unassembled WGS sequence"/>
</dbReference>
<dbReference type="PROSITE" id="PS00509">
    <property type="entry name" value="RAS_GTPASE_ACTIV_1"/>
    <property type="match status" value="1"/>
</dbReference>
<dbReference type="InterPro" id="IPR023152">
    <property type="entry name" value="RasGAP_CS"/>
</dbReference>
<dbReference type="GO" id="GO:0007165">
    <property type="term" value="P:signal transduction"/>
    <property type="evidence" value="ECO:0007669"/>
    <property type="project" value="UniProtKB-ARBA"/>
</dbReference>
<feature type="compositionally biased region" description="Low complexity" evidence="2">
    <location>
        <begin position="304"/>
        <end position="322"/>
    </location>
</feature>